<proteinExistence type="predicted"/>
<evidence type="ECO:0000256" key="1">
    <source>
        <dbReference type="ARBA" id="ARBA00023266"/>
    </source>
</evidence>
<dbReference type="EMBL" id="WBOS01000004">
    <property type="protein sequence ID" value="KAB2336094.1"/>
    <property type="molecule type" value="Genomic_DNA"/>
</dbReference>
<dbReference type="PANTHER" id="PTHR30401:SF0">
    <property type="entry name" value="TRNA 2-SELENOURIDINE SYNTHASE"/>
    <property type="match status" value="1"/>
</dbReference>
<dbReference type="InterPro" id="IPR017582">
    <property type="entry name" value="SelU"/>
</dbReference>
<dbReference type="RefSeq" id="WP_151534896.1">
    <property type="nucleotide sequence ID" value="NZ_WBOS01000004.1"/>
</dbReference>
<dbReference type="Proteomes" id="UP000481030">
    <property type="component" value="Unassembled WGS sequence"/>
</dbReference>
<sequence>MKEISIDQLFTLKDVVPVDVRSPGEFEEFNIPGAVNIPIFTNEERAMIGTLYKQKGADEAKWRAMEVVSPKLPSILGQIKALHEDGKQPIIHCWRGGMRSQSIATFTSFAGMAVPRLIGGIRAYREYILKEIPKLIPPSAISIHGMTGVGKTEVLEKLKEKGIPVIDLEAMAGHRGSIFGTFGLFEGHNQKTFDSLLFQTLTEIKDSPFFLVEAESKRIGKVVQPDELLEKKHIGFNINLQSSLNSRIERIYREYVLPYLHKDWFQPKVLERLKYIYKRMKNVKLIESINEAVVGEDYKLVIQLLLEEYYDPRYAHKQLDYKGEFHHVEAENTDLAVVAILKILERKSVLVKR</sequence>
<dbReference type="NCBIfam" id="NF008750">
    <property type="entry name" value="PRK11784.1-2"/>
    <property type="match status" value="1"/>
</dbReference>
<dbReference type="OrthoDB" id="9808735at2"/>
<feature type="domain" description="Rhodanese" evidence="2">
    <location>
        <begin position="11"/>
        <end position="133"/>
    </location>
</feature>
<evidence type="ECO:0000313" key="3">
    <source>
        <dbReference type="EMBL" id="KAB2336094.1"/>
    </source>
</evidence>
<dbReference type="PROSITE" id="PS50206">
    <property type="entry name" value="RHODANESE_3"/>
    <property type="match status" value="1"/>
</dbReference>
<dbReference type="GO" id="GO:0002098">
    <property type="term" value="P:tRNA wobble uridine modification"/>
    <property type="evidence" value="ECO:0007669"/>
    <property type="project" value="InterPro"/>
</dbReference>
<protein>
    <submittedName>
        <fullName evidence="3">tRNA 2-selenouridine(34) synthase MnmH</fullName>
    </submittedName>
</protein>
<dbReference type="Gene3D" id="3.40.50.300">
    <property type="entry name" value="P-loop containing nucleotide triphosphate hydrolases"/>
    <property type="match status" value="1"/>
</dbReference>
<dbReference type="Pfam" id="PF00581">
    <property type="entry name" value="Rhodanese"/>
    <property type="match status" value="1"/>
</dbReference>
<dbReference type="Pfam" id="PF26341">
    <property type="entry name" value="AAA_SelU"/>
    <property type="match status" value="1"/>
</dbReference>
<accession>A0A6L3V4N6</accession>
<keyword evidence="4" id="KW-1185">Reference proteome</keyword>
<dbReference type="SMART" id="SM00450">
    <property type="entry name" value="RHOD"/>
    <property type="match status" value="1"/>
</dbReference>
<dbReference type="NCBIfam" id="TIGR03167">
    <property type="entry name" value="tRNA_sel_U_synt"/>
    <property type="match status" value="1"/>
</dbReference>
<dbReference type="InterPro" id="IPR058840">
    <property type="entry name" value="AAA_SelU"/>
</dbReference>
<comment type="caution">
    <text evidence="3">The sequence shown here is derived from an EMBL/GenBank/DDBJ whole genome shotgun (WGS) entry which is preliminary data.</text>
</comment>
<name>A0A6L3V4N6_9BACI</name>
<dbReference type="GO" id="GO:0043828">
    <property type="term" value="F:tRNA 2-selenouridine synthase activity"/>
    <property type="evidence" value="ECO:0007669"/>
    <property type="project" value="InterPro"/>
</dbReference>
<dbReference type="InterPro" id="IPR036873">
    <property type="entry name" value="Rhodanese-like_dom_sf"/>
</dbReference>
<evidence type="ECO:0000313" key="4">
    <source>
        <dbReference type="Proteomes" id="UP000481030"/>
    </source>
</evidence>
<reference evidence="3 4" key="1">
    <citation type="journal article" date="2016" name="Antonie Van Leeuwenhoek">
        <title>Bacillus depressus sp. nov., isolated from soil of a sunflower field.</title>
        <authorList>
            <person name="Wei X."/>
            <person name="Xin D."/>
            <person name="Xin Y."/>
            <person name="Zhang H."/>
            <person name="Wang T."/>
            <person name="Zhang J."/>
        </authorList>
    </citation>
    <scope>NUCLEOTIDE SEQUENCE [LARGE SCALE GENOMIC DNA]</scope>
    <source>
        <strain evidence="3 4">BZ1</strain>
    </source>
</reference>
<dbReference type="SUPFAM" id="SSF52821">
    <property type="entry name" value="Rhodanese/Cell cycle control phosphatase"/>
    <property type="match status" value="1"/>
</dbReference>
<dbReference type="Gene3D" id="3.40.250.10">
    <property type="entry name" value="Rhodanese-like domain"/>
    <property type="match status" value="1"/>
</dbReference>
<evidence type="ECO:0000259" key="2">
    <source>
        <dbReference type="PROSITE" id="PS50206"/>
    </source>
</evidence>
<dbReference type="PANTHER" id="PTHR30401">
    <property type="entry name" value="TRNA 2-SELENOURIDINE SYNTHASE"/>
    <property type="match status" value="1"/>
</dbReference>
<dbReference type="AlphaFoldDB" id="A0A6L3V4N6"/>
<dbReference type="SUPFAM" id="SSF52540">
    <property type="entry name" value="P-loop containing nucleoside triphosphate hydrolases"/>
    <property type="match status" value="1"/>
</dbReference>
<gene>
    <name evidence="3" type="primary">mnmH</name>
    <name evidence="3" type="ORF">F7731_11320</name>
</gene>
<dbReference type="InterPro" id="IPR027417">
    <property type="entry name" value="P-loop_NTPase"/>
</dbReference>
<keyword evidence="1" id="KW-0711">Selenium</keyword>
<organism evidence="3 4">
    <name type="scientific">Cytobacillus depressus</name>
    <dbReference type="NCBI Taxonomy" id="1602942"/>
    <lineage>
        <taxon>Bacteria</taxon>
        <taxon>Bacillati</taxon>
        <taxon>Bacillota</taxon>
        <taxon>Bacilli</taxon>
        <taxon>Bacillales</taxon>
        <taxon>Bacillaceae</taxon>
        <taxon>Cytobacillus</taxon>
    </lineage>
</organism>
<dbReference type="InterPro" id="IPR001763">
    <property type="entry name" value="Rhodanese-like_dom"/>
</dbReference>